<dbReference type="Pfam" id="PF13738">
    <property type="entry name" value="Pyr_redox_3"/>
    <property type="match status" value="1"/>
</dbReference>
<dbReference type="EC" id="1.-.-.-" evidence="2"/>
<keyword evidence="3" id="KW-1185">Reference proteome</keyword>
<dbReference type="RefSeq" id="WP_386728045.1">
    <property type="nucleotide sequence ID" value="NZ_JBHSTP010000001.1"/>
</dbReference>
<keyword evidence="1 2" id="KW-0560">Oxidoreductase</keyword>
<protein>
    <submittedName>
        <fullName evidence="2">NAD(P)/FAD-dependent oxidoreductase</fullName>
        <ecNumber evidence="2">1.-.-.-</ecNumber>
    </submittedName>
</protein>
<dbReference type="PRINTS" id="PR00368">
    <property type="entry name" value="FADPNR"/>
</dbReference>
<dbReference type="InterPro" id="IPR036188">
    <property type="entry name" value="FAD/NAD-bd_sf"/>
</dbReference>
<sequence>MTSRSTHVLDTLVVGAGPAGVGIALALDAVDTLRYGLVERGTVGETFRRWPAEQRFLTPSFTGNGFGATDLNAVHPKTSPAFSLGLDYPNGRDYARYLGGVVRHFTVPVLQDTEVTTVVPSAGGFTVRTSRGTVEARTVVWAGGEFHEPSQARFVGGGLTDHSSTAAAWSHRSGRLVVVGGYESGIDIACHHVEQGAQVTVIDPDHPWDAGDGSDPSYRLAPRSRQRLVTAQATGRLVLSSAGRVVGVKTVHGGGLAVSVGGVGGVASDSRPILATGFGPGLGPVSGLFDRREDGWPLLDDNDESTMTPGLFLSGPSVRHGGLKFCFVYKFRQRYAHIARVIGERLGKDCAGLEAWREAGMLTDDLSCCGVECAC</sequence>
<gene>
    <name evidence="2" type="ORF">ACFQB0_04385</name>
</gene>
<dbReference type="EMBL" id="JBHSTP010000001">
    <property type="protein sequence ID" value="MFC6355346.1"/>
    <property type="molecule type" value="Genomic_DNA"/>
</dbReference>
<dbReference type="Proteomes" id="UP001596306">
    <property type="component" value="Unassembled WGS sequence"/>
</dbReference>
<dbReference type="PANTHER" id="PTHR43539">
    <property type="entry name" value="FLAVIN-BINDING MONOOXYGENASE-LIKE PROTEIN (AFU_ORTHOLOGUE AFUA_4G09220)"/>
    <property type="match status" value="1"/>
</dbReference>
<dbReference type="PANTHER" id="PTHR43539:SF89">
    <property type="entry name" value="NAD(P)-BINDING DOMAIN-CONTAINING PROTEIN"/>
    <property type="match status" value="1"/>
</dbReference>
<evidence type="ECO:0000313" key="3">
    <source>
        <dbReference type="Proteomes" id="UP001596306"/>
    </source>
</evidence>
<accession>A0ABW1VBM1</accession>
<dbReference type="GO" id="GO:0016491">
    <property type="term" value="F:oxidoreductase activity"/>
    <property type="evidence" value="ECO:0007669"/>
    <property type="project" value="UniProtKB-KW"/>
</dbReference>
<dbReference type="SUPFAM" id="SSF51905">
    <property type="entry name" value="FAD/NAD(P)-binding domain"/>
    <property type="match status" value="2"/>
</dbReference>
<proteinExistence type="predicted"/>
<comment type="caution">
    <text evidence="2">The sequence shown here is derived from an EMBL/GenBank/DDBJ whole genome shotgun (WGS) entry which is preliminary data.</text>
</comment>
<name>A0ABW1VBM1_9MICO</name>
<reference evidence="3" key="1">
    <citation type="journal article" date="2019" name="Int. J. Syst. Evol. Microbiol.">
        <title>The Global Catalogue of Microorganisms (GCM) 10K type strain sequencing project: providing services to taxonomists for standard genome sequencing and annotation.</title>
        <authorList>
            <consortium name="The Broad Institute Genomics Platform"/>
            <consortium name="The Broad Institute Genome Sequencing Center for Infectious Disease"/>
            <person name="Wu L."/>
            <person name="Ma J."/>
        </authorList>
    </citation>
    <scope>NUCLEOTIDE SEQUENCE [LARGE SCALE GENOMIC DNA]</scope>
    <source>
        <strain evidence="3">CCUG 43304</strain>
    </source>
</reference>
<dbReference type="Gene3D" id="3.50.50.60">
    <property type="entry name" value="FAD/NAD(P)-binding domain"/>
    <property type="match status" value="2"/>
</dbReference>
<evidence type="ECO:0000256" key="1">
    <source>
        <dbReference type="ARBA" id="ARBA00023002"/>
    </source>
</evidence>
<dbReference type="InterPro" id="IPR050982">
    <property type="entry name" value="Auxin_biosynth/cation_transpt"/>
</dbReference>
<evidence type="ECO:0000313" key="2">
    <source>
        <dbReference type="EMBL" id="MFC6355346.1"/>
    </source>
</evidence>
<organism evidence="2 3">
    <name type="scientific">Luethyella okanaganae</name>
    <dbReference type="NCBI Taxonomy" id="69372"/>
    <lineage>
        <taxon>Bacteria</taxon>
        <taxon>Bacillati</taxon>
        <taxon>Actinomycetota</taxon>
        <taxon>Actinomycetes</taxon>
        <taxon>Micrococcales</taxon>
        <taxon>Microbacteriaceae</taxon>
        <taxon>Luethyella</taxon>
    </lineage>
</organism>
<dbReference type="PRINTS" id="PR00411">
    <property type="entry name" value="PNDRDTASEI"/>
</dbReference>